<feature type="modified residue" description="4-aspartylphosphate" evidence="6">
    <location>
        <position position="51"/>
    </location>
</feature>
<dbReference type="SMART" id="SM00862">
    <property type="entry name" value="Trans_reg_C"/>
    <property type="match status" value="1"/>
</dbReference>
<dbReference type="SUPFAM" id="SSF52172">
    <property type="entry name" value="CheY-like"/>
    <property type="match status" value="1"/>
</dbReference>
<dbReference type="Gene3D" id="3.40.50.2300">
    <property type="match status" value="1"/>
</dbReference>
<dbReference type="Gene3D" id="1.10.10.10">
    <property type="entry name" value="Winged helix-like DNA-binding domain superfamily/Winged helix DNA-binding domain"/>
    <property type="match status" value="1"/>
</dbReference>
<dbReference type="PROSITE" id="PS51755">
    <property type="entry name" value="OMPR_PHOB"/>
    <property type="match status" value="1"/>
</dbReference>
<accession>A0A2X4US51</accession>
<sequence>MKILIAEDDFHIRNGLKDMLSREGYSVLAAENGKIALALYHQEQPDFVILDIMMPEMDGYSVCKAIRGQDEHTPVIFLSAKGEEIDKVLGLELGADDYINKPFGIHEVRARIKTIARRCLRAKRLAPELPFPFGDLEIFPSELCAKRRQQTIELSLRDIRILTCLYQHRNQVVGRDTLIDSAWGCDHLPNSRTLDQHISRLRKLIETDPASPTLIRTVHGSGYRYQE</sequence>
<evidence type="ECO:0000256" key="7">
    <source>
        <dbReference type="PROSITE-ProRule" id="PRU01091"/>
    </source>
</evidence>
<dbReference type="InterPro" id="IPR001867">
    <property type="entry name" value="OmpR/PhoB-type_DNA-bd"/>
</dbReference>
<evidence type="ECO:0000259" key="9">
    <source>
        <dbReference type="PROSITE" id="PS51755"/>
    </source>
</evidence>
<evidence type="ECO:0000256" key="6">
    <source>
        <dbReference type="PROSITE-ProRule" id="PRU00169"/>
    </source>
</evidence>
<dbReference type="CDD" id="cd00383">
    <property type="entry name" value="trans_reg_C"/>
    <property type="match status" value="1"/>
</dbReference>
<evidence type="ECO:0000256" key="1">
    <source>
        <dbReference type="ARBA" id="ARBA00022553"/>
    </source>
</evidence>
<evidence type="ECO:0000256" key="5">
    <source>
        <dbReference type="ARBA" id="ARBA00023163"/>
    </source>
</evidence>
<dbReference type="GO" id="GO:0000976">
    <property type="term" value="F:transcription cis-regulatory region binding"/>
    <property type="evidence" value="ECO:0007669"/>
    <property type="project" value="TreeGrafter"/>
</dbReference>
<proteinExistence type="predicted"/>
<gene>
    <name evidence="10" type="primary">phoP</name>
    <name evidence="10" type="ORF">NCTC12151_01183</name>
</gene>
<feature type="domain" description="Response regulatory" evidence="8">
    <location>
        <begin position="2"/>
        <end position="116"/>
    </location>
</feature>
<dbReference type="Gene3D" id="6.10.250.690">
    <property type="match status" value="1"/>
</dbReference>
<dbReference type="Proteomes" id="UP000249005">
    <property type="component" value="Chromosome 1"/>
</dbReference>
<dbReference type="Pfam" id="PF00072">
    <property type="entry name" value="Response_reg"/>
    <property type="match status" value="1"/>
</dbReference>
<dbReference type="EMBL" id="LS483470">
    <property type="protein sequence ID" value="SQI38508.1"/>
    <property type="molecule type" value="Genomic_DNA"/>
</dbReference>
<dbReference type="PANTHER" id="PTHR48111">
    <property type="entry name" value="REGULATOR OF RPOS"/>
    <property type="match status" value="1"/>
</dbReference>
<dbReference type="InterPro" id="IPR036388">
    <property type="entry name" value="WH-like_DNA-bd_sf"/>
</dbReference>
<evidence type="ECO:0000313" key="11">
    <source>
        <dbReference type="Proteomes" id="UP000249005"/>
    </source>
</evidence>
<dbReference type="InterPro" id="IPR001789">
    <property type="entry name" value="Sig_transdc_resp-reg_receiver"/>
</dbReference>
<keyword evidence="5" id="KW-0804">Transcription</keyword>
<evidence type="ECO:0000259" key="8">
    <source>
        <dbReference type="PROSITE" id="PS50110"/>
    </source>
</evidence>
<dbReference type="Pfam" id="PF00486">
    <property type="entry name" value="Trans_reg_C"/>
    <property type="match status" value="1"/>
</dbReference>
<evidence type="ECO:0000256" key="2">
    <source>
        <dbReference type="ARBA" id="ARBA00023012"/>
    </source>
</evidence>
<evidence type="ECO:0000313" key="10">
    <source>
        <dbReference type="EMBL" id="SQI38508.1"/>
    </source>
</evidence>
<evidence type="ECO:0000256" key="4">
    <source>
        <dbReference type="ARBA" id="ARBA00023125"/>
    </source>
</evidence>
<evidence type="ECO:0000256" key="3">
    <source>
        <dbReference type="ARBA" id="ARBA00023015"/>
    </source>
</evidence>
<reference evidence="10 11" key="1">
    <citation type="submission" date="2018-06" db="EMBL/GenBank/DDBJ databases">
        <authorList>
            <consortium name="Pathogen Informatics"/>
            <person name="Doyle S."/>
        </authorList>
    </citation>
    <scope>NUCLEOTIDE SEQUENCE [LARGE SCALE GENOMIC DNA]</scope>
    <source>
        <strain evidence="10 11">NCTC12151</strain>
    </source>
</reference>
<protein>
    <submittedName>
        <fullName evidence="10">Alkaline phosphatase synthesis transcriptional regulatory protein phoP</fullName>
    </submittedName>
</protein>
<dbReference type="InterPro" id="IPR011006">
    <property type="entry name" value="CheY-like_superfamily"/>
</dbReference>
<keyword evidence="3" id="KW-0805">Transcription regulation</keyword>
<dbReference type="FunFam" id="3.40.50.2300:FF:000001">
    <property type="entry name" value="DNA-binding response regulator PhoB"/>
    <property type="match status" value="1"/>
</dbReference>
<dbReference type="PROSITE" id="PS50110">
    <property type="entry name" value="RESPONSE_REGULATORY"/>
    <property type="match status" value="1"/>
</dbReference>
<feature type="DNA-binding region" description="OmpR/PhoB-type" evidence="7">
    <location>
        <begin position="128"/>
        <end position="227"/>
    </location>
</feature>
<name>A0A2X4US51_9GAMM</name>
<feature type="domain" description="OmpR/PhoB-type" evidence="9">
    <location>
        <begin position="128"/>
        <end position="227"/>
    </location>
</feature>
<dbReference type="GO" id="GO:0032993">
    <property type="term" value="C:protein-DNA complex"/>
    <property type="evidence" value="ECO:0007669"/>
    <property type="project" value="TreeGrafter"/>
</dbReference>
<keyword evidence="1 6" id="KW-0597">Phosphoprotein</keyword>
<dbReference type="GO" id="GO:0006355">
    <property type="term" value="P:regulation of DNA-templated transcription"/>
    <property type="evidence" value="ECO:0007669"/>
    <property type="project" value="InterPro"/>
</dbReference>
<keyword evidence="4 7" id="KW-0238">DNA-binding</keyword>
<dbReference type="GO" id="GO:0005829">
    <property type="term" value="C:cytosol"/>
    <property type="evidence" value="ECO:0007669"/>
    <property type="project" value="TreeGrafter"/>
</dbReference>
<dbReference type="InterPro" id="IPR039420">
    <property type="entry name" value="WalR-like"/>
</dbReference>
<dbReference type="CDD" id="cd17574">
    <property type="entry name" value="REC_OmpR"/>
    <property type="match status" value="1"/>
</dbReference>
<organism evidence="10 11">
    <name type="scientific">Leminorella richardii</name>
    <dbReference type="NCBI Taxonomy" id="158841"/>
    <lineage>
        <taxon>Bacteria</taxon>
        <taxon>Pseudomonadati</taxon>
        <taxon>Pseudomonadota</taxon>
        <taxon>Gammaproteobacteria</taxon>
        <taxon>Enterobacterales</taxon>
        <taxon>Budviciaceae</taxon>
        <taxon>Leminorella</taxon>
    </lineage>
</organism>
<dbReference type="GO" id="GO:0000156">
    <property type="term" value="F:phosphorelay response regulator activity"/>
    <property type="evidence" value="ECO:0007669"/>
    <property type="project" value="TreeGrafter"/>
</dbReference>
<keyword evidence="11" id="KW-1185">Reference proteome</keyword>
<keyword evidence="2" id="KW-0902">Two-component regulatory system</keyword>
<dbReference type="AlphaFoldDB" id="A0A2X4US51"/>
<dbReference type="OrthoDB" id="9802426at2"/>
<dbReference type="KEGG" id="lri:NCTC12151_01183"/>
<dbReference type="SMART" id="SM00448">
    <property type="entry name" value="REC"/>
    <property type="match status" value="1"/>
</dbReference>
<dbReference type="RefSeq" id="WP_111739719.1">
    <property type="nucleotide sequence ID" value="NZ_LR698987.1"/>
</dbReference>
<dbReference type="PANTHER" id="PTHR48111:SF11">
    <property type="entry name" value="TWO-COMPONENT RESPONSE REGULATOR"/>
    <property type="match status" value="1"/>
</dbReference>